<dbReference type="PANTHER" id="PTHR44086:SF10">
    <property type="entry name" value="THIOSULFATE SULFURTRANSFERASE_RHODANESE-LIKE DOMAIN-CONTAINING PROTEIN 3"/>
    <property type="match status" value="1"/>
</dbReference>
<proteinExistence type="predicted"/>
<feature type="transmembrane region" description="Helical" evidence="1">
    <location>
        <begin position="143"/>
        <end position="163"/>
    </location>
</feature>
<dbReference type="Pfam" id="PF00581">
    <property type="entry name" value="Rhodanese"/>
    <property type="match status" value="1"/>
</dbReference>
<name>A0A5M6IZY1_9PROT</name>
<dbReference type="InterPro" id="IPR001763">
    <property type="entry name" value="Rhodanese-like_dom"/>
</dbReference>
<dbReference type="SUPFAM" id="SSF52821">
    <property type="entry name" value="Rhodanese/Cell cycle control phosphatase"/>
    <property type="match status" value="1"/>
</dbReference>
<keyword evidence="1" id="KW-1133">Transmembrane helix</keyword>
<dbReference type="Pfam" id="PF11127">
    <property type="entry name" value="YgaP-like_TM"/>
    <property type="match status" value="1"/>
</dbReference>
<sequence length="184" mass="19281">MLTSITPEEAAGKLREGAVLVDVREPDEHARERIPGALNLPLSRLGAAEPVLPPGRAVVFHCRSGARTQAHAARLAARAGAGPAYVVAGGIDAWKRAGLPVAADRRQPLELMRQVQIAAGTLVVLGVVLGALVSPWLYGVSAFVGAGLVFAGVSGTCGMAVLLRRMPWNRQVPDGRRHDVPPLS</sequence>
<dbReference type="SMART" id="SM00450">
    <property type="entry name" value="RHOD"/>
    <property type="match status" value="1"/>
</dbReference>
<gene>
    <name evidence="3" type="ORF">F1189_03560</name>
</gene>
<keyword evidence="4" id="KW-1185">Reference proteome</keyword>
<evidence type="ECO:0000259" key="2">
    <source>
        <dbReference type="PROSITE" id="PS50206"/>
    </source>
</evidence>
<dbReference type="RefSeq" id="WP_150039247.1">
    <property type="nucleotide sequence ID" value="NZ_OW485601.1"/>
</dbReference>
<dbReference type="AlphaFoldDB" id="A0A5M6IZY1"/>
<evidence type="ECO:0000256" key="1">
    <source>
        <dbReference type="SAM" id="Phobius"/>
    </source>
</evidence>
<feature type="domain" description="Rhodanese" evidence="2">
    <location>
        <begin position="14"/>
        <end position="103"/>
    </location>
</feature>
<dbReference type="InterPro" id="IPR021309">
    <property type="entry name" value="YgaP-like_TM"/>
</dbReference>
<reference evidence="3 4" key="1">
    <citation type="submission" date="2019-09" db="EMBL/GenBank/DDBJ databases">
        <title>Genome sequence of Rhodovastum atsumiense, a diverse member of the Acetobacteraceae family of non-sulfur purple photosynthetic bacteria.</title>
        <authorList>
            <person name="Meyer T."/>
            <person name="Kyndt J."/>
        </authorList>
    </citation>
    <scope>NUCLEOTIDE SEQUENCE [LARGE SCALE GENOMIC DNA]</scope>
    <source>
        <strain evidence="3 4">DSM 21279</strain>
    </source>
</reference>
<evidence type="ECO:0000313" key="3">
    <source>
        <dbReference type="EMBL" id="KAA5613863.1"/>
    </source>
</evidence>
<dbReference type="Gene3D" id="3.40.250.10">
    <property type="entry name" value="Rhodanese-like domain"/>
    <property type="match status" value="1"/>
</dbReference>
<evidence type="ECO:0000313" key="4">
    <source>
        <dbReference type="Proteomes" id="UP000325255"/>
    </source>
</evidence>
<dbReference type="InterPro" id="IPR036873">
    <property type="entry name" value="Rhodanese-like_dom_sf"/>
</dbReference>
<accession>A0A5M6IZY1</accession>
<dbReference type="PANTHER" id="PTHR44086">
    <property type="entry name" value="THIOSULFATE SULFURTRANSFERASE RDL2, MITOCHONDRIAL-RELATED"/>
    <property type="match status" value="1"/>
</dbReference>
<dbReference type="PROSITE" id="PS50206">
    <property type="entry name" value="RHODANESE_3"/>
    <property type="match status" value="1"/>
</dbReference>
<dbReference type="GO" id="GO:0004792">
    <property type="term" value="F:thiosulfate-cyanide sulfurtransferase activity"/>
    <property type="evidence" value="ECO:0007669"/>
    <property type="project" value="TreeGrafter"/>
</dbReference>
<feature type="transmembrane region" description="Helical" evidence="1">
    <location>
        <begin position="115"/>
        <end position="137"/>
    </location>
</feature>
<keyword evidence="1" id="KW-0812">Transmembrane</keyword>
<dbReference type="Proteomes" id="UP000325255">
    <property type="component" value="Unassembled WGS sequence"/>
</dbReference>
<dbReference type="EMBL" id="VWPK01000004">
    <property type="protein sequence ID" value="KAA5613863.1"/>
    <property type="molecule type" value="Genomic_DNA"/>
</dbReference>
<protein>
    <submittedName>
        <fullName evidence="3">DUF2892 domain-containing protein</fullName>
    </submittedName>
</protein>
<dbReference type="OrthoDB" id="9781034at2"/>
<comment type="caution">
    <text evidence="3">The sequence shown here is derived from an EMBL/GenBank/DDBJ whole genome shotgun (WGS) entry which is preliminary data.</text>
</comment>
<organism evidence="3 4">
    <name type="scientific">Rhodovastum atsumiense</name>
    <dbReference type="NCBI Taxonomy" id="504468"/>
    <lineage>
        <taxon>Bacteria</taxon>
        <taxon>Pseudomonadati</taxon>
        <taxon>Pseudomonadota</taxon>
        <taxon>Alphaproteobacteria</taxon>
        <taxon>Acetobacterales</taxon>
        <taxon>Acetobacteraceae</taxon>
        <taxon>Rhodovastum</taxon>
    </lineage>
</organism>
<dbReference type="Gene3D" id="6.10.140.1340">
    <property type="match status" value="1"/>
</dbReference>
<keyword evidence="1" id="KW-0472">Membrane</keyword>